<dbReference type="InterPro" id="IPR056219">
    <property type="entry name" value="THSD1_D3"/>
</dbReference>
<dbReference type="SUPFAM" id="SSF82895">
    <property type="entry name" value="TSP-1 type 1 repeat"/>
    <property type="match status" value="1"/>
</dbReference>
<dbReference type="RefSeq" id="XP_028839416.1">
    <property type="nucleotide sequence ID" value="XM_028983583.1"/>
</dbReference>
<dbReference type="InterPro" id="IPR036383">
    <property type="entry name" value="TSP1_rpt_sf"/>
</dbReference>
<dbReference type="Pfam" id="PF24310">
    <property type="entry name" value="THSD1_D2"/>
    <property type="match status" value="1"/>
</dbReference>
<feature type="compositionally biased region" description="Low complexity" evidence="1">
    <location>
        <begin position="822"/>
        <end position="837"/>
    </location>
</feature>
<feature type="domain" description="THSD1 third Ig-like" evidence="6">
    <location>
        <begin position="231"/>
        <end position="337"/>
    </location>
</feature>
<dbReference type="PROSITE" id="PS50092">
    <property type="entry name" value="TSP1"/>
    <property type="match status" value="1"/>
</dbReference>
<evidence type="ECO:0000256" key="1">
    <source>
        <dbReference type="SAM" id="MobiDB-lite"/>
    </source>
</evidence>
<feature type="region of interest" description="Disordered" evidence="1">
    <location>
        <begin position="717"/>
        <end position="744"/>
    </location>
</feature>
<dbReference type="AlphaFoldDB" id="A0AAY4AB72"/>
<dbReference type="GeneID" id="114792455"/>
<dbReference type="GO" id="GO:0071944">
    <property type="term" value="C:cell periphery"/>
    <property type="evidence" value="ECO:0007669"/>
    <property type="project" value="TreeGrafter"/>
</dbReference>
<keyword evidence="2" id="KW-0812">Transmembrane</keyword>
<evidence type="ECO:0008006" key="9">
    <source>
        <dbReference type="Google" id="ProtNLM"/>
    </source>
</evidence>
<evidence type="ECO:0000256" key="2">
    <source>
        <dbReference type="SAM" id="Phobius"/>
    </source>
</evidence>
<dbReference type="GeneTree" id="ENSGT00390000013335"/>
<dbReference type="SMART" id="SM00209">
    <property type="entry name" value="TSP1"/>
    <property type="match status" value="1"/>
</dbReference>
<keyword evidence="3" id="KW-0732">Signal</keyword>
<evidence type="ECO:0000259" key="5">
    <source>
        <dbReference type="Pfam" id="PF24310"/>
    </source>
</evidence>
<feature type="compositionally biased region" description="Polar residues" evidence="1">
    <location>
        <begin position="764"/>
        <end position="774"/>
    </location>
</feature>
<feature type="region of interest" description="Disordered" evidence="1">
    <location>
        <begin position="584"/>
        <end position="614"/>
    </location>
</feature>
<evidence type="ECO:0000313" key="8">
    <source>
        <dbReference type="Proteomes" id="UP000694580"/>
    </source>
</evidence>
<dbReference type="InterPro" id="IPR000884">
    <property type="entry name" value="TSP1_rpt"/>
</dbReference>
<dbReference type="Gene3D" id="2.20.100.10">
    <property type="entry name" value="Thrombospondin type-1 (TSP1) repeat"/>
    <property type="match status" value="1"/>
</dbReference>
<dbReference type="Pfam" id="PF24311">
    <property type="entry name" value="THSD1_D3"/>
    <property type="match status" value="1"/>
</dbReference>
<feature type="compositionally biased region" description="Polar residues" evidence="1">
    <location>
        <begin position="584"/>
        <end position="602"/>
    </location>
</feature>
<keyword evidence="2" id="KW-1133">Transmembrane helix</keyword>
<dbReference type="Pfam" id="PF00090">
    <property type="entry name" value="TSP_1"/>
    <property type="match status" value="1"/>
</dbReference>
<dbReference type="InterPro" id="IPR056218">
    <property type="entry name" value="THSD1_D2"/>
</dbReference>
<keyword evidence="2" id="KW-0472">Membrane</keyword>
<feature type="transmembrane region" description="Helical" evidence="2">
    <location>
        <begin position="415"/>
        <end position="437"/>
    </location>
</feature>
<evidence type="ECO:0000256" key="3">
    <source>
        <dbReference type="SAM" id="SignalP"/>
    </source>
</evidence>
<proteinExistence type="predicted"/>
<keyword evidence="8" id="KW-1185">Reference proteome</keyword>
<dbReference type="PANTHER" id="PTHR16311:SF3">
    <property type="entry name" value="THROMBOSPONDIN TYPE-1 DOMAIN-CONTAINING PROTEIN 1"/>
    <property type="match status" value="1"/>
</dbReference>
<evidence type="ECO:0000313" key="7">
    <source>
        <dbReference type="Ensembl" id="ENSDCDP00010006202.1"/>
    </source>
</evidence>
<dbReference type="Ensembl" id="ENSDCDT00010006414.1">
    <property type="protein sequence ID" value="ENSDCDP00010006202.1"/>
    <property type="gene ID" value="ENSDCDG00010002690.1"/>
</dbReference>
<sequence>MTRGSASLFPFLLVLMGYAMASLQLWPSVHVALSNGSVFVEHSTDSNATSQNLGISLVDVENNETVLTRQVPFNQSAGTMEFDCSSFPYAGNFRFRAASNITATQWWSPVLQVSWPTFHIAVERASNRSTTSFQIAVSTNDHFHACPTDGVSNLLLEVSYLEYNQIGKNSINKIRVKMDHEIQAVRTQSVVLNCAFPFTERDYIRVVLKSPHTLREIKSSGPLYLSRIFPYKLLVDSIYRSGCTGTVAVRLVAPPCAFASGKVVLLRDGASVGTDSSPKTKDAAASHLALNWLTQEENETEFNCSLFDPGKNKYCFQFVLNYSHSRSTAQTCIIVQRKADEWGPWQSWSGCSVTCGEGVRERARECLSPPGGGMQCTGMVKEQSHCSLEDCAVGVLPVPSQTSAPPAESPLGGNMVAVTGISLCLVVILATILITVWRKVCHTPKCNQVHRGSMHSPGGRKNSDEASICGHSLQRPSFSESLQATTFQKVPPHAGSMASPTEGGGLGHKYNSSLSMPLPQDPERMSPSGQKIMPPIFGYRLAQQQLKDMKKKGLKEDTKVYHVSQSPIDDTMLATSVSTPTGLTPISFDTDSQDDSNLSPLHQKSPFPEGAWVPKTSATLPDRFSPKVDLLLGPPSSGFSARKRERTADWVEMVERSGVGYSKYANFRRTSSFHDSKQNQFPITRPFRERSMTQVGPRQIPDGSCRTWAACEQPRPLSIPERKNWDPPKPNIMHGSGDSRRRPWIEAAPPSYADLKLSAGVSGTARNECTTSTEPPVDRHGGNSRNTSLGPERAERAEQNWSRRGPSPIQRNILARRLREATSSASSQRQRSSTFSASEKRRNRCRSLPLSGDYGRSPYSLTETEQRMMDISGYLGEDDGVEVLGVQRLT</sequence>
<protein>
    <recommendedName>
        <fullName evidence="9">Thrombospondin type-1 domain-containing protein 1</fullName>
    </recommendedName>
</protein>
<feature type="signal peptide" evidence="3">
    <location>
        <begin position="1"/>
        <end position="21"/>
    </location>
</feature>
<evidence type="ECO:0000259" key="6">
    <source>
        <dbReference type="Pfam" id="PF24311"/>
    </source>
</evidence>
<feature type="domain" description="THSD1 N-terminal" evidence="4">
    <location>
        <begin position="23"/>
        <end position="115"/>
    </location>
</feature>
<dbReference type="InterPro" id="IPR056217">
    <property type="entry name" value="THSD1_N"/>
</dbReference>
<feature type="chain" id="PRO_5044252818" description="Thrombospondin type-1 domain-containing protein 1" evidence="3">
    <location>
        <begin position="22"/>
        <end position="890"/>
    </location>
</feature>
<dbReference type="PANTHER" id="PTHR16311">
    <property type="entry name" value="THROMBOSPONDIN TYPE I DOMAIN-CONTAINING 1"/>
    <property type="match status" value="1"/>
</dbReference>
<dbReference type="InterPro" id="IPR038877">
    <property type="entry name" value="THSD1"/>
</dbReference>
<reference evidence="7" key="3">
    <citation type="submission" date="2025-09" db="UniProtKB">
        <authorList>
            <consortium name="Ensembl"/>
        </authorList>
    </citation>
    <scope>IDENTIFICATION</scope>
</reference>
<feature type="region of interest" description="Disordered" evidence="1">
    <location>
        <begin position="763"/>
        <end position="859"/>
    </location>
</feature>
<name>A0AAY4AB72_9TELE</name>
<reference evidence="7 8" key="1">
    <citation type="submission" date="2020-06" db="EMBL/GenBank/DDBJ databases">
        <authorList>
            <consortium name="Wellcome Sanger Institute Data Sharing"/>
        </authorList>
    </citation>
    <scope>NUCLEOTIDE SEQUENCE [LARGE SCALE GENOMIC DNA]</scope>
</reference>
<reference evidence="7" key="2">
    <citation type="submission" date="2025-08" db="UniProtKB">
        <authorList>
            <consortium name="Ensembl"/>
        </authorList>
    </citation>
    <scope>IDENTIFICATION</scope>
</reference>
<organism evidence="7 8">
    <name type="scientific">Denticeps clupeoides</name>
    <name type="common">denticle herring</name>
    <dbReference type="NCBI Taxonomy" id="299321"/>
    <lineage>
        <taxon>Eukaryota</taxon>
        <taxon>Metazoa</taxon>
        <taxon>Chordata</taxon>
        <taxon>Craniata</taxon>
        <taxon>Vertebrata</taxon>
        <taxon>Euteleostomi</taxon>
        <taxon>Actinopterygii</taxon>
        <taxon>Neopterygii</taxon>
        <taxon>Teleostei</taxon>
        <taxon>Clupei</taxon>
        <taxon>Clupeiformes</taxon>
        <taxon>Denticipitoidei</taxon>
        <taxon>Denticipitidae</taxon>
        <taxon>Denticeps</taxon>
    </lineage>
</organism>
<evidence type="ECO:0000259" key="4">
    <source>
        <dbReference type="Pfam" id="PF24306"/>
    </source>
</evidence>
<dbReference type="Pfam" id="PF24306">
    <property type="entry name" value="THSD1_N"/>
    <property type="match status" value="1"/>
</dbReference>
<feature type="domain" description="THSD1 second Ig-like" evidence="5">
    <location>
        <begin position="116"/>
        <end position="223"/>
    </location>
</feature>
<feature type="region of interest" description="Disordered" evidence="1">
    <location>
        <begin position="489"/>
        <end position="526"/>
    </location>
</feature>
<gene>
    <name evidence="7" type="primary">THSD1</name>
</gene>
<accession>A0AAY4AB72</accession>
<dbReference type="Proteomes" id="UP000694580">
    <property type="component" value="Chromosome 6"/>
</dbReference>
<dbReference type="RefSeq" id="XP_028839414.1">
    <property type="nucleotide sequence ID" value="XM_028983581.1"/>
</dbReference>